<organism evidence="1 2">
    <name type="scientific">Leifsonia aquatica</name>
    <name type="common">Corynebacterium aquaticum</name>
    <dbReference type="NCBI Taxonomy" id="144185"/>
    <lineage>
        <taxon>Bacteria</taxon>
        <taxon>Bacillati</taxon>
        <taxon>Actinomycetota</taxon>
        <taxon>Actinomycetes</taxon>
        <taxon>Micrococcales</taxon>
        <taxon>Microbacteriaceae</taxon>
        <taxon>Leifsonia</taxon>
    </lineage>
</organism>
<dbReference type="RefSeq" id="WP_021762915.1">
    <property type="nucleotide sequence ID" value="NZ_JACHVP010000006.1"/>
</dbReference>
<reference evidence="1 2" key="1">
    <citation type="submission" date="2020-08" db="EMBL/GenBank/DDBJ databases">
        <title>Sequencing the genomes of 1000 actinobacteria strains.</title>
        <authorList>
            <person name="Klenk H.-P."/>
        </authorList>
    </citation>
    <scope>NUCLEOTIDE SEQUENCE [LARGE SCALE GENOMIC DNA]</scope>
    <source>
        <strain evidence="1 2">DSM 20146</strain>
    </source>
</reference>
<evidence type="ECO:0000313" key="1">
    <source>
        <dbReference type="EMBL" id="MBB2969244.1"/>
    </source>
</evidence>
<gene>
    <name evidence="1" type="ORF">FHX33_004027</name>
</gene>
<evidence type="ECO:0000313" key="2">
    <source>
        <dbReference type="Proteomes" id="UP000538196"/>
    </source>
</evidence>
<accession>A0A7W4UZS0</accession>
<dbReference type="AlphaFoldDB" id="A0A7W4UZS0"/>
<proteinExistence type="predicted"/>
<dbReference type="Proteomes" id="UP000538196">
    <property type="component" value="Unassembled WGS sequence"/>
</dbReference>
<comment type="caution">
    <text evidence="1">The sequence shown here is derived from an EMBL/GenBank/DDBJ whole genome shotgun (WGS) entry which is preliminary data.</text>
</comment>
<dbReference type="EMBL" id="JACHVP010000006">
    <property type="protein sequence ID" value="MBB2969244.1"/>
    <property type="molecule type" value="Genomic_DNA"/>
</dbReference>
<protein>
    <submittedName>
        <fullName evidence="1">Uncharacterized protein</fullName>
    </submittedName>
</protein>
<name>A0A7W4UZS0_LEIAQ</name>
<sequence length="271" mass="29653">MEEQYSPRYTRLDAFESAAAQAAGAVLQHAFDRLTSLIESGRTVVSNASGSTLERDDELTPYNPISYQLAYFALVSVDHLRFVRDAISTRQDLAVMAEYSVIRSAIEASAYAVWLATGGTRIKRVKNSLRLSWDSASDAAALMRVAGDDRNHLLEIEDRLLEIQAAGPARQGSIENMPSITEVLMIADRHVNTGQISGLEAWRICSGIAHSNPQVALALLEHTWIDKDGGLSRIANNVDLLATVYEIGVTYLEAALAAWRRLAENPAAALR</sequence>
<keyword evidence="2" id="KW-1185">Reference proteome</keyword>